<sequence>MNRTEQSIFLSEIHRLKKEFLRCKDTRIRSFILEDIQLLKAALAKRNNYPIVNQQKSKQETD</sequence>
<proteinExistence type="predicted"/>
<dbReference type="Proteomes" id="UP001228376">
    <property type="component" value="Unassembled WGS sequence"/>
</dbReference>
<name>A0ABU5CD77_9BACI</name>
<keyword evidence="2" id="KW-1185">Reference proteome</keyword>
<evidence type="ECO:0000313" key="1">
    <source>
        <dbReference type="EMBL" id="MDY0404278.1"/>
    </source>
</evidence>
<evidence type="ECO:0000313" key="2">
    <source>
        <dbReference type="Proteomes" id="UP001228376"/>
    </source>
</evidence>
<accession>A0ABU5CD77</accession>
<dbReference type="RefSeq" id="WP_306068210.1">
    <property type="nucleotide sequence ID" value="NZ_JAROCA020000001.1"/>
</dbReference>
<gene>
    <name evidence="1" type="ORF">P5G51_001580</name>
</gene>
<reference evidence="1 2" key="1">
    <citation type="submission" date="2023-10" db="EMBL/GenBank/DDBJ databases">
        <title>179-bfca-hs.</title>
        <authorList>
            <person name="Miliotis G."/>
            <person name="Sengupta P."/>
            <person name="Hameed A."/>
            <person name="Chuvochina M."/>
            <person name="Mcdonagh F."/>
            <person name="Simpson A.C."/>
            <person name="Singh N.K."/>
            <person name="Rekha P.D."/>
            <person name="Raman K."/>
            <person name="Hugenholtz P."/>
            <person name="Venkateswaran K."/>
        </authorList>
    </citation>
    <scope>NUCLEOTIDE SEQUENCE [LARGE SCALE GENOMIC DNA]</scope>
    <source>
        <strain evidence="1 2">179-BFC-A-HS</strain>
    </source>
</reference>
<comment type="caution">
    <text evidence="1">The sequence shown here is derived from an EMBL/GenBank/DDBJ whole genome shotgun (WGS) entry which is preliminary data.</text>
</comment>
<protein>
    <recommendedName>
        <fullName evidence="3">Fur-regulated basic protein FbpA</fullName>
    </recommendedName>
</protein>
<dbReference type="EMBL" id="JAROCA020000001">
    <property type="protein sequence ID" value="MDY0404278.1"/>
    <property type="molecule type" value="Genomic_DNA"/>
</dbReference>
<organism evidence="1 2">
    <name type="scientific">Tigheibacillus jepli</name>
    <dbReference type="NCBI Taxonomy" id="3035914"/>
    <lineage>
        <taxon>Bacteria</taxon>
        <taxon>Bacillati</taxon>
        <taxon>Bacillota</taxon>
        <taxon>Bacilli</taxon>
        <taxon>Bacillales</taxon>
        <taxon>Bacillaceae</taxon>
        <taxon>Tigheibacillus</taxon>
    </lineage>
</organism>
<evidence type="ECO:0008006" key="3">
    <source>
        <dbReference type="Google" id="ProtNLM"/>
    </source>
</evidence>